<keyword evidence="1" id="KW-0472">Membrane</keyword>
<keyword evidence="3" id="KW-1185">Reference proteome</keyword>
<feature type="transmembrane region" description="Helical" evidence="1">
    <location>
        <begin position="46"/>
        <end position="66"/>
    </location>
</feature>
<comment type="caution">
    <text evidence="2">The sequence shown here is derived from an EMBL/GenBank/DDBJ whole genome shotgun (WGS) entry which is preliminary data.</text>
</comment>
<dbReference type="AlphaFoldDB" id="A0A0D0VWK5"/>
<dbReference type="EMBL" id="JXSX01000001">
    <property type="protein sequence ID" value="KIR65063.1"/>
    <property type="molecule type" value="Genomic_DNA"/>
</dbReference>
<feature type="transmembrane region" description="Helical" evidence="1">
    <location>
        <begin position="128"/>
        <end position="147"/>
    </location>
</feature>
<sequence>MRLFRGMAAAALCGGAGAGVLAALWHEQVRFQRSCKTDTIGACLGFAFPALIVGPVVVTAIGWLLLRATRAARPLPAALLGAVASGGGALVAQAFRPFSGPLPVWLAVLLGTVGFAAGVAAMEARHRVVRVGLALALLLPWAAAPALREPGRRYALRDGFAHLGLPLVVPQVEGYQVANAHAFGQERVLSVRIERGEDSIMVRVVPLPADFAPPVSCGPAMAGSSVSDDERGAPAPQPCRVAGHEHWVRAESSGDVHLVRRGEALVLLRPGPDTPTADVAAAAAHLTEVTPEQLAELAVR</sequence>
<gene>
    <name evidence="2" type="ORF">TK50_05990</name>
</gene>
<keyword evidence="1" id="KW-1133">Transmembrane helix</keyword>
<reference evidence="2 3" key="1">
    <citation type="submission" date="2015-01" db="EMBL/GenBank/DDBJ databases">
        <title>Sequencing and annotation of Micromonospora carbonacea strain JXNU-1 genome.</title>
        <authorList>
            <person name="Long Z."/>
            <person name="Huang Y."/>
            <person name="Jiang Y."/>
        </authorList>
    </citation>
    <scope>NUCLEOTIDE SEQUENCE [LARGE SCALE GENOMIC DNA]</scope>
    <source>
        <strain evidence="2 3">JXNU-1</strain>
    </source>
</reference>
<evidence type="ECO:0000313" key="3">
    <source>
        <dbReference type="Proteomes" id="UP000032254"/>
    </source>
</evidence>
<organism evidence="2 3">
    <name type="scientific">Micromonospora haikouensis</name>
    <dbReference type="NCBI Taxonomy" id="686309"/>
    <lineage>
        <taxon>Bacteria</taxon>
        <taxon>Bacillati</taxon>
        <taxon>Actinomycetota</taxon>
        <taxon>Actinomycetes</taxon>
        <taxon>Micromonosporales</taxon>
        <taxon>Micromonosporaceae</taxon>
        <taxon>Micromonospora</taxon>
    </lineage>
</organism>
<protein>
    <submittedName>
        <fullName evidence="2">Uncharacterized protein</fullName>
    </submittedName>
</protein>
<dbReference type="Proteomes" id="UP000032254">
    <property type="component" value="Unassembled WGS sequence"/>
</dbReference>
<feature type="transmembrane region" description="Helical" evidence="1">
    <location>
        <begin position="102"/>
        <end position="121"/>
    </location>
</feature>
<evidence type="ECO:0000256" key="1">
    <source>
        <dbReference type="SAM" id="Phobius"/>
    </source>
</evidence>
<keyword evidence="1" id="KW-0812">Transmembrane</keyword>
<evidence type="ECO:0000313" key="2">
    <source>
        <dbReference type="EMBL" id="KIR65063.1"/>
    </source>
</evidence>
<dbReference type="PATRIC" id="fig|47853.6.peg.1277"/>
<proteinExistence type="predicted"/>
<accession>A0A0D0VWK5</accession>
<feature type="transmembrane region" description="Helical" evidence="1">
    <location>
        <begin position="78"/>
        <end position="96"/>
    </location>
</feature>
<name>A0A0D0VWK5_9ACTN</name>